<evidence type="ECO:0000256" key="1">
    <source>
        <dbReference type="ARBA" id="ARBA00004479"/>
    </source>
</evidence>
<dbReference type="Pfam" id="PF01105">
    <property type="entry name" value="EMP24_GP25L"/>
    <property type="match status" value="2"/>
</dbReference>
<dbReference type="GO" id="GO:0016020">
    <property type="term" value="C:membrane"/>
    <property type="evidence" value="ECO:0007669"/>
    <property type="project" value="UniProtKB-SubCell"/>
</dbReference>
<keyword evidence="7 9" id="KW-0472">Membrane</keyword>
<dbReference type="SMART" id="SM01190">
    <property type="entry name" value="EMP24_GP25L"/>
    <property type="match status" value="1"/>
</dbReference>
<proteinExistence type="inferred from homology"/>
<comment type="similarity">
    <text evidence="2 8">Belongs to the EMP24/GP25L family.</text>
</comment>
<dbReference type="PROSITE" id="PS50866">
    <property type="entry name" value="GOLD"/>
    <property type="match status" value="1"/>
</dbReference>
<reference evidence="12 13" key="1">
    <citation type="submission" date="2024-04" db="EMBL/GenBank/DDBJ databases">
        <authorList>
            <person name="Rising A."/>
            <person name="Reimegard J."/>
            <person name="Sonavane S."/>
            <person name="Akerstrom W."/>
            <person name="Nylinder S."/>
            <person name="Hedman E."/>
            <person name="Kallberg Y."/>
        </authorList>
    </citation>
    <scope>NUCLEOTIDE SEQUENCE [LARGE SCALE GENOMIC DNA]</scope>
</reference>
<evidence type="ECO:0000256" key="9">
    <source>
        <dbReference type="SAM" id="Phobius"/>
    </source>
</evidence>
<evidence type="ECO:0000256" key="8">
    <source>
        <dbReference type="RuleBase" id="RU003827"/>
    </source>
</evidence>
<dbReference type="Proteomes" id="UP001497382">
    <property type="component" value="Unassembled WGS sequence"/>
</dbReference>
<keyword evidence="13" id="KW-1185">Reference proteome</keyword>
<keyword evidence="5 10" id="KW-0732">Signal</keyword>
<sequence length="173" mass="20355">MPEATMLFLPVFTGLLMVSGTEAFYFYLKDGDEKCFIRELPDKTLLIAHYRCQAISKESEKEKHSLQISSKENRMMVEVRNPQNKIVLSREYRFEGSFSFTSHEPGEHTICMHTKDFKSYGRALYREEMFRESTDTISRRILMWSVAQTVVLIVVGVWQMQSFRKFIESKKLV</sequence>
<dbReference type="PANTHER" id="PTHR22811">
    <property type="entry name" value="TRANSMEMBRANE EMP24 DOMAIN-CONTAINING PROTEIN"/>
    <property type="match status" value="1"/>
</dbReference>
<evidence type="ECO:0000313" key="13">
    <source>
        <dbReference type="Proteomes" id="UP001497382"/>
    </source>
</evidence>
<name>A0AAV2BHY0_9ARAC</name>
<protein>
    <recommendedName>
        <fullName evidence="11">GOLD domain-containing protein</fullName>
    </recommendedName>
</protein>
<evidence type="ECO:0000256" key="4">
    <source>
        <dbReference type="ARBA" id="ARBA00022692"/>
    </source>
</evidence>
<dbReference type="AlphaFoldDB" id="A0AAV2BHY0"/>
<gene>
    <name evidence="12" type="ORF">LARSCL_LOCUS19067</name>
</gene>
<dbReference type="InterPro" id="IPR009038">
    <property type="entry name" value="GOLD_dom"/>
</dbReference>
<feature type="transmembrane region" description="Helical" evidence="9">
    <location>
        <begin position="141"/>
        <end position="160"/>
    </location>
</feature>
<dbReference type="InterPro" id="IPR015720">
    <property type="entry name" value="Emp24-like"/>
</dbReference>
<organism evidence="12 13">
    <name type="scientific">Larinioides sclopetarius</name>
    <dbReference type="NCBI Taxonomy" id="280406"/>
    <lineage>
        <taxon>Eukaryota</taxon>
        <taxon>Metazoa</taxon>
        <taxon>Ecdysozoa</taxon>
        <taxon>Arthropoda</taxon>
        <taxon>Chelicerata</taxon>
        <taxon>Arachnida</taxon>
        <taxon>Araneae</taxon>
        <taxon>Araneomorphae</taxon>
        <taxon>Entelegynae</taxon>
        <taxon>Araneoidea</taxon>
        <taxon>Araneidae</taxon>
        <taxon>Larinioides</taxon>
    </lineage>
</organism>
<comment type="subcellular location">
    <subcellularLocation>
        <location evidence="1 8">Membrane</location>
        <topology evidence="1 8">Single-pass type I membrane protein</topology>
    </subcellularLocation>
</comment>
<evidence type="ECO:0000256" key="5">
    <source>
        <dbReference type="ARBA" id="ARBA00022729"/>
    </source>
</evidence>
<feature type="domain" description="GOLD" evidence="11">
    <location>
        <begin position="33"/>
        <end position="157"/>
    </location>
</feature>
<accession>A0AAV2BHY0</accession>
<feature type="signal peptide" evidence="10">
    <location>
        <begin position="1"/>
        <end position="23"/>
    </location>
</feature>
<keyword evidence="6 9" id="KW-1133">Transmembrane helix</keyword>
<evidence type="ECO:0000256" key="2">
    <source>
        <dbReference type="ARBA" id="ARBA00007104"/>
    </source>
</evidence>
<feature type="chain" id="PRO_5043315111" description="GOLD domain-containing protein" evidence="10">
    <location>
        <begin position="24"/>
        <end position="173"/>
    </location>
</feature>
<keyword evidence="3" id="KW-0217">Developmental protein</keyword>
<evidence type="ECO:0000259" key="11">
    <source>
        <dbReference type="PROSITE" id="PS50866"/>
    </source>
</evidence>
<evidence type="ECO:0000313" key="12">
    <source>
        <dbReference type="EMBL" id="CAL1295054.1"/>
    </source>
</evidence>
<evidence type="ECO:0000256" key="6">
    <source>
        <dbReference type="ARBA" id="ARBA00022989"/>
    </source>
</evidence>
<keyword evidence="4 8" id="KW-0812">Transmembrane</keyword>
<dbReference type="EMBL" id="CAXIEN010000360">
    <property type="protein sequence ID" value="CAL1295054.1"/>
    <property type="molecule type" value="Genomic_DNA"/>
</dbReference>
<evidence type="ECO:0000256" key="7">
    <source>
        <dbReference type="ARBA" id="ARBA00023136"/>
    </source>
</evidence>
<evidence type="ECO:0000256" key="3">
    <source>
        <dbReference type="ARBA" id="ARBA00022473"/>
    </source>
</evidence>
<evidence type="ECO:0000256" key="10">
    <source>
        <dbReference type="SAM" id="SignalP"/>
    </source>
</evidence>
<comment type="caution">
    <text evidence="12">The sequence shown here is derived from an EMBL/GenBank/DDBJ whole genome shotgun (WGS) entry which is preliminary data.</text>
</comment>